<name>A0ABP7DYI4_9MICC</name>
<keyword evidence="3" id="KW-1185">Reference proteome</keyword>
<evidence type="ECO:0000256" key="1">
    <source>
        <dbReference type="ARBA" id="ARBA00022649"/>
    </source>
</evidence>
<dbReference type="EMBL" id="BAABCJ010000007">
    <property type="protein sequence ID" value="GAA3711928.1"/>
    <property type="molecule type" value="Genomic_DNA"/>
</dbReference>
<gene>
    <name evidence="2" type="ORF">GCM10022377_26720</name>
</gene>
<dbReference type="InterPro" id="IPR007712">
    <property type="entry name" value="RelE/ParE_toxin"/>
</dbReference>
<accession>A0ABP7DYI4</accession>
<evidence type="ECO:0000313" key="3">
    <source>
        <dbReference type="Proteomes" id="UP001501536"/>
    </source>
</evidence>
<organism evidence="2 3">
    <name type="scientific">Zhihengliuella alba</name>
    <dbReference type="NCBI Taxonomy" id="547018"/>
    <lineage>
        <taxon>Bacteria</taxon>
        <taxon>Bacillati</taxon>
        <taxon>Actinomycetota</taxon>
        <taxon>Actinomycetes</taxon>
        <taxon>Micrococcales</taxon>
        <taxon>Micrococcaceae</taxon>
        <taxon>Zhihengliuella</taxon>
    </lineage>
</organism>
<dbReference type="InterPro" id="IPR035093">
    <property type="entry name" value="RelE/ParE_toxin_dom_sf"/>
</dbReference>
<reference evidence="3" key="1">
    <citation type="journal article" date="2019" name="Int. J. Syst. Evol. Microbiol.">
        <title>The Global Catalogue of Microorganisms (GCM) 10K type strain sequencing project: providing services to taxonomists for standard genome sequencing and annotation.</title>
        <authorList>
            <consortium name="The Broad Institute Genomics Platform"/>
            <consortium name="The Broad Institute Genome Sequencing Center for Infectious Disease"/>
            <person name="Wu L."/>
            <person name="Ma J."/>
        </authorList>
    </citation>
    <scope>NUCLEOTIDE SEQUENCE [LARGE SCALE GENOMIC DNA]</scope>
    <source>
        <strain evidence="3">JCM 16961</strain>
    </source>
</reference>
<dbReference type="Pfam" id="PF05016">
    <property type="entry name" value="ParE_toxin"/>
    <property type="match status" value="1"/>
</dbReference>
<dbReference type="Gene3D" id="3.30.2310.20">
    <property type="entry name" value="RelE-like"/>
    <property type="match status" value="1"/>
</dbReference>
<evidence type="ECO:0000313" key="2">
    <source>
        <dbReference type="EMBL" id="GAA3711928.1"/>
    </source>
</evidence>
<sequence>MNSAERKCRVRLTEDAVQDLHRLQRKDPEIVRKVFKKMLLLERSPQAGEPLLGNLLGFRKLVVGDRDWRIVWRETRDENHDPVLEIAEVWAAGVRADREIYDEMAQRVEALGRSGSPLAKPLAEVVEALGPLYREIHAQAEPSPHTNLPEWIVEGLKQTRHMTAEEIEGLGLEEAQQLLVEVWSRPNEGGE</sequence>
<proteinExistence type="predicted"/>
<protein>
    <recommendedName>
        <fullName evidence="4">Type II toxin-antitoxin system RelE/ParE family toxin</fullName>
    </recommendedName>
</protein>
<dbReference type="Proteomes" id="UP001501536">
    <property type="component" value="Unassembled WGS sequence"/>
</dbReference>
<dbReference type="RefSeq" id="WP_344885697.1">
    <property type="nucleotide sequence ID" value="NZ_BAABCJ010000007.1"/>
</dbReference>
<comment type="caution">
    <text evidence="2">The sequence shown here is derived from an EMBL/GenBank/DDBJ whole genome shotgun (WGS) entry which is preliminary data.</text>
</comment>
<keyword evidence="1" id="KW-1277">Toxin-antitoxin system</keyword>
<dbReference type="SUPFAM" id="SSF143011">
    <property type="entry name" value="RelE-like"/>
    <property type="match status" value="1"/>
</dbReference>
<evidence type="ECO:0008006" key="4">
    <source>
        <dbReference type="Google" id="ProtNLM"/>
    </source>
</evidence>